<comment type="similarity">
    <text evidence="2">Belongs to the MIP/aquaporin (TC 1.A.8) family.</text>
</comment>
<evidence type="ECO:0000256" key="5">
    <source>
        <dbReference type="ARBA" id="ARBA00022989"/>
    </source>
</evidence>
<proteinExistence type="inferred from homology"/>
<evidence type="ECO:0000256" key="4">
    <source>
        <dbReference type="ARBA" id="ARBA00022692"/>
    </source>
</evidence>
<evidence type="ECO:0000256" key="2">
    <source>
        <dbReference type="ARBA" id="ARBA00006175"/>
    </source>
</evidence>
<dbReference type="GO" id="GO:0005886">
    <property type="term" value="C:plasma membrane"/>
    <property type="evidence" value="ECO:0007669"/>
    <property type="project" value="TreeGrafter"/>
</dbReference>
<evidence type="ECO:0000313" key="8">
    <source>
        <dbReference type="Proteomes" id="UP001165083"/>
    </source>
</evidence>
<comment type="subcellular location">
    <subcellularLocation>
        <location evidence="1">Membrane</location>
        <topology evidence="1">Multi-pass membrane protein</topology>
    </subcellularLocation>
</comment>
<evidence type="ECO:0000256" key="3">
    <source>
        <dbReference type="ARBA" id="ARBA00022448"/>
    </source>
</evidence>
<evidence type="ECO:0000256" key="1">
    <source>
        <dbReference type="ARBA" id="ARBA00004141"/>
    </source>
</evidence>
<dbReference type="GO" id="GO:0015254">
    <property type="term" value="F:glycerol channel activity"/>
    <property type="evidence" value="ECO:0007669"/>
    <property type="project" value="TreeGrafter"/>
</dbReference>
<name>A0A9W6WUE2_9STRA</name>
<dbReference type="OrthoDB" id="3222at2759"/>
<accession>A0A9W6WUE2</accession>
<gene>
    <name evidence="7" type="ORF">Plil01_000595300</name>
</gene>
<keyword evidence="5" id="KW-1133">Transmembrane helix</keyword>
<evidence type="ECO:0000256" key="6">
    <source>
        <dbReference type="ARBA" id="ARBA00023136"/>
    </source>
</evidence>
<dbReference type="Proteomes" id="UP001165083">
    <property type="component" value="Unassembled WGS sequence"/>
</dbReference>
<sequence length="124" mass="14206">MRPSIEANCNTTQEPLEAGSKSFSAFASTPYIPQELMDPCRRSLHPTNRSLYEREKDRHKHWFVTKNPHLRECYSEFLGTYVMIAFGMGVNNQVVLSEDKEGTWLSINMAWGIAVLMGVYCSRV</sequence>
<dbReference type="EMBL" id="BSXW01000256">
    <property type="protein sequence ID" value="GMF16619.1"/>
    <property type="molecule type" value="Genomic_DNA"/>
</dbReference>
<keyword evidence="4" id="KW-0812">Transmembrane</keyword>
<dbReference type="SUPFAM" id="SSF81338">
    <property type="entry name" value="Aquaporin-like"/>
    <property type="match status" value="1"/>
</dbReference>
<keyword evidence="3" id="KW-0813">Transport</keyword>
<dbReference type="PANTHER" id="PTHR43829">
    <property type="entry name" value="AQUAPORIN OR AQUAGLYCEROPORIN RELATED"/>
    <property type="match status" value="1"/>
</dbReference>
<comment type="caution">
    <text evidence="7">The sequence shown here is derived from an EMBL/GenBank/DDBJ whole genome shotgun (WGS) entry which is preliminary data.</text>
</comment>
<dbReference type="Pfam" id="PF00230">
    <property type="entry name" value="MIP"/>
    <property type="match status" value="1"/>
</dbReference>
<protein>
    <submittedName>
        <fullName evidence="7">Unnamed protein product</fullName>
    </submittedName>
</protein>
<dbReference type="GO" id="GO:0015250">
    <property type="term" value="F:water channel activity"/>
    <property type="evidence" value="ECO:0007669"/>
    <property type="project" value="TreeGrafter"/>
</dbReference>
<evidence type="ECO:0000313" key="7">
    <source>
        <dbReference type="EMBL" id="GMF16619.1"/>
    </source>
</evidence>
<dbReference type="AlphaFoldDB" id="A0A9W6WUE2"/>
<keyword evidence="8" id="KW-1185">Reference proteome</keyword>
<dbReference type="InterPro" id="IPR023271">
    <property type="entry name" value="Aquaporin-like"/>
</dbReference>
<dbReference type="PANTHER" id="PTHR43829:SF9">
    <property type="entry name" value="AQUAPORIN-9"/>
    <property type="match status" value="1"/>
</dbReference>
<keyword evidence="6" id="KW-0472">Membrane</keyword>
<reference evidence="7" key="1">
    <citation type="submission" date="2023-04" db="EMBL/GenBank/DDBJ databases">
        <title>Phytophthora lilii NBRC 32176.</title>
        <authorList>
            <person name="Ichikawa N."/>
            <person name="Sato H."/>
            <person name="Tonouchi N."/>
        </authorList>
    </citation>
    <scope>NUCLEOTIDE SEQUENCE</scope>
    <source>
        <strain evidence="7">NBRC 32176</strain>
    </source>
</reference>
<dbReference type="InterPro" id="IPR000425">
    <property type="entry name" value="MIP"/>
</dbReference>
<dbReference type="InterPro" id="IPR050363">
    <property type="entry name" value="MIP/Aquaporin"/>
</dbReference>
<organism evidence="7 8">
    <name type="scientific">Phytophthora lilii</name>
    <dbReference type="NCBI Taxonomy" id="2077276"/>
    <lineage>
        <taxon>Eukaryota</taxon>
        <taxon>Sar</taxon>
        <taxon>Stramenopiles</taxon>
        <taxon>Oomycota</taxon>
        <taxon>Peronosporomycetes</taxon>
        <taxon>Peronosporales</taxon>
        <taxon>Peronosporaceae</taxon>
        <taxon>Phytophthora</taxon>
    </lineage>
</organism>
<dbReference type="Gene3D" id="1.20.1080.10">
    <property type="entry name" value="Glycerol uptake facilitator protein"/>
    <property type="match status" value="1"/>
</dbReference>